<evidence type="ECO:0000259" key="6">
    <source>
        <dbReference type="PROSITE" id="PS50977"/>
    </source>
</evidence>
<keyword evidence="8" id="KW-1185">Reference proteome</keyword>
<dbReference type="PANTHER" id="PTHR30055:SF151">
    <property type="entry name" value="TRANSCRIPTIONAL REGULATORY PROTEIN"/>
    <property type="match status" value="1"/>
</dbReference>
<name>A0A5C8NGK9_9ACTN</name>
<evidence type="ECO:0000256" key="1">
    <source>
        <dbReference type="ARBA" id="ARBA00022491"/>
    </source>
</evidence>
<feature type="domain" description="HTH tetR-type" evidence="6">
    <location>
        <begin position="30"/>
        <end position="90"/>
    </location>
</feature>
<evidence type="ECO:0000256" key="2">
    <source>
        <dbReference type="ARBA" id="ARBA00023015"/>
    </source>
</evidence>
<dbReference type="InterPro" id="IPR004111">
    <property type="entry name" value="Repressor_TetR_C"/>
</dbReference>
<dbReference type="InterPro" id="IPR003012">
    <property type="entry name" value="Tet_transcr_reg_TetR"/>
</dbReference>
<dbReference type="GO" id="GO:0003700">
    <property type="term" value="F:DNA-binding transcription factor activity"/>
    <property type="evidence" value="ECO:0007669"/>
    <property type="project" value="TreeGrafter"/>
</dbReference>
<dbReference type="InterPro" id="IPR001647">
    <property type="entry name" value="HTH_TetR"/>
</dbReference>
<sequence>MSILLQRKRRYPYTVRKPNEGDPVAVQRAGLSRDRVLRAAVALVDREGLDRLTMRRLGADLGVEAMTLYHYVANREALLDGIVEVVVGDAVPAIDTTTDWRPVLRAYGTELREALRKRPGVLPLVMSRPAVTPSMLDVVESVLDLLQRSGFSLEQAWSLVRGTTVLATGSAVDPGSLGEDDPITQSHPQAAAAFAAAADRPDAMFELALDGLLDGYAGLLST</sequence>
<gene>
    <name evidence="7" type="ORF">FHP06_12965</name>
</gene>
<dbReference type="Pfam" id="PF02909">
    <property type="entry name" value="TetR_C_1"/>
    <property type="match status" value="1"/>
</dbReference>
<feature type="DNA-binding region" description="H-T-H motif" evidence="5">
    <location>
        <begin position="53"/>
        <end position="72"/>
    </location>
</feature>
<dbReference type="SUPFAM" id="SSF46689">
    <property type="entry name" value="Homeodomain-like"/>
    <property type="match status" value="1"/>
</dbReference>
<keyword evidence="2" id="KW-0805">Transcription regulation</keyword>
<dbReference type="OrthoDB" id="329481at2"/>
<comment type="caution">
    <text evidence="7">The sequence shown here is derived from an EMBL/GenBank/DDBJ whole genome shotgun (WGS) entry which is preliminary data.</text>
</comment>
<dbReference type="InterPro" id="IPR050109">
    <property type="entry name" value="HTH-type_TetR-like_transc_reg"/>
</dbReference>
<proteinExistence type="predicted"/>
<evidence type="ECO:0000256" key="3">
    <source>
        <dbReference type="ARBA" id="ARBA00023125"/>
    </source>
</evidence>
<dbReference type="GO" id="GO:0046677">
    <property type="term" value="P:response to antibiotic"/>
    <property type="evidence" value="ECO:0007669"/>
    <property type="project" value="InterPro"/>
</dbReference>
<dbReference type="PANTHER" id="PTHR30055">
    <property type="entry name" value="HTH-TYPE TRANSCRIPTIONAL REGULATOR RUTR"/>
    <property type="match status" value="1"/>
</dbReference>
<reference evidence="7 8" key="1">
    <citation type="submission" date="2019-06" db="EMBL/GenBank/DDBJ databases">
        <title>Aeromicrobium sp. nov., isolated from a maize field.</title>
        <authorList>
            <person name="Lin S.-Y."/>
            <person name="Tsai C.-F."/>
            <person name="Young C.-C."/>
        </authorList>
    </citation>
    <scope>NUCLEOTIDE SEQUENCE [LARGE SCALE GENOMIC DNA]</scope>
    <source>
        <strain evidence="7 8">CC-CFT486</strain>
    </source>
</reference>
<evidence type="ECO:0000256" key="5">
    <source>
        <dbReference type="PROSITE-ProRule" id="PRU00335"/>
    </source>
</evidence>
<protein>
    <submittedName>
        <fullName evidence="7">TetR family transcriptional regulator</fullName>
    </submittedName>
</protein>
<dbReference type="PRINTS" id="PR00400">
    <property type="entry name" value="TETREPRESSOR"/>
</dbReference>
<keyword evidence="1" id="KW-0678">Repressor</keyword>
<dbReference type="InterPro" id="IPR009057">
    <property type="entry name" value="Homeodomain-like_sf"/>
</dbReference>
<evidence type="ECO:0000313" key="7">
    <source>
        <dbReference type="EMBL" id="TXL57688.1"/>
    </source>
</evidence>
<dbReference type="PROSITE" id="PS50977">
    <property type="entry name" value="HTH_TETR_2"/>
    <property type="match status" value="1"/>
</dbReference>
<organism evidence="7 8">
    <name type="scientific">Aeromicrobium terrae</name>
    <dbReference type="NCBI Taxonomy" id="2498846"/>
    <lineage>
        <taxon>Bacteria</taxon>
        <taxon>Bacillati</taxon>
        <taxon>Actinomycetota</taxon>
        <taxon>Actinomycetes</taxon>
        <taxon>Propionibacteriales</taxon>
        <taxon>Nocardioidaceae</taxon>
        <taxon>Aeromicrobium</taxon>
    </lineage>
</organism>
<dbReference type="Proteomes" id="UP000321571">
    <property type="component" value="Unassembled WGS sequence"/>
</dbReference>
<dbReference type="InterPro" id="IPR036271">
    <property type="entry name" value="Tet_transcr_reg_TetR-rel_C_sf"/>
</dbReference>
<dbReference type="SUPFAM" id="SSF48498">
    <property type="entry name" value="Tetracyclin repressor-like, C-terminal domain"/>
    <property type="match status" value="1"/>
</dbReference>
<keyword evidence="4" id="KW-0804">Transcription</keyword>
<accession>A0A5C8NGK9</accession>
<evidence type="ECO:0000256" key="4">
    <source>
        <dbReference type="ARBA" id="ARBA00023163"/>
    </source>
</evidence>
<dbReference type="AlphaFoldDB" id="A0A5C8NGK9"/>
<dbReference type="GO" id="GO:0000976">
    <property type="term" value="F:transcription cis-regulatory region binding"/>
    <property type="evidence" value="ECO:0007669"/>
    <property type="project" value="TreeGrafter"/>
</dbReference>
<evidence type="ECO:0000313" key="8">
    <source>
        <dbReference type="Proteomes" id="UP000321571"/>
    </source>
</evidence>
<dbReference type="GO" id="GO:0045892">
    <property type="term" value="P:negative regulation of DNA-templated transcription"/>
    <property type="evidence" value="ECO:0007669"/>
    <property type="project" value="InterPro"/>
</dbReference>
<dbReference type="Pfam" id="PF00440">
    <property type="entry name" value="TetR_N"/>
    <property type="match status" value="1"/>
</dbReference>
<dbReference type="EMBL" id="VDUX01000006">
    <property type="protein sequence ID" value="TXL57688.1"/>
    <property type="molecule type" value="Genomic_DNA"/>
</dbReference>
<dbReference type="Gene3D" id="1.10.357.10">
    <property type="entry name" value="Tetracycline Repressor, domain 2"/>
    <property type="match status" value="1"/>
</dbReference>
<keyword evidence="3 5" id="KW-0238">DNA-binding</keyword>